<feature type="domain" description="CcmH/CycL/Ccl2/NrfF N-terminal" evidence="8">
    <location>
        <begin position="8"/>
        <end position="147"/>
    </location>
</feature>
<feature type="transmembrane region" description="Helical" evidence="7">
    <location>
        <begin position="103"/>
        <end position="124"/>
    </location>
</feature>
<dbReference type="RefSeq" id="WP_288195926.1">
    <property type="nucleotide sequence ID" value="NZ_LT608334.1"/>
</dbReference>
<keyword evidence="3 7" id="KW-0479">Metal-binding</keyword>
<proteinExistence type="inferred from homology"/>
<dbReference type="GO" id="GO:0005886">
    <property type="term" value="C:plasma membrane"/>
    <property type="evidence" value="ECO:0007669"/>
    <property type="project" value="TreeGrafter"/>
</dbReference>
<feature type="signal peptide" evidence="7">
    <location>
        <begin position="1"/>
        <end position="19"/>
    </location>
</feature>
<reference evidence="9" key="1">
    <citation type="submission" date="2016-08" db="EMBL/GenBank/DDBJ databases">
        <authorList>
            <person name="Seilhamer J.J."/>
        </authorList>
    </citation>
    <scope>NUCLEOTIDE SEQUENCE</scope>
    <source>
        <strain evidence="9">86</strain>
    </source>
</reference>
<evidence type="ECO:0000256" key="1">
    <source>
        <dbReference type="ARBA" id="ARBA00010342"/>
    </source>
</evidence>
<keyword evidence="7" id="KW-1133">Transmembrane helix</keyword>
<dbReference type="GO" id="GO:0017004">
    <property type="term" value="P:cytochrome complex assembly"/>
    <property type="evidence" value="ECO:0007669"/>
    <property type="project" value="UniProtKB-KW"/>
</dbReference>
<comment type="similarity">
    <text evidence="1 7">Belongs to the CcmH/CycL/Ccl2/NrfF family.</text>
</comment>
<sequence>MRLLSALALLLALAGPVFAVDPSERLADPALEERARLISEELRCLVCQNQSIDASDAQLARDLRLIVRERIAAGDSDDAVRDFLVERYGEFVLLRPRAHGVGLLLWGLPLALLLVAGAGLFVAFRRRTALPAAERLSAEEEAALKALAQDGDERPNH</sequence>
<keyword evidence="6 7" id="KW-0408">Iron</keyword>
<organism evidence="9">
    <name type="scientific">uncultured Pleomorphomonas sp</name>
    <dbReference type="NCBI Taxonomy" id="442121"/>
    <lineage>
        <taxon>Bacteria</taxon>
        <taxon>Pseudomonadati</taxon>
        <taxon>Pseudomonadota</taxon>
        <taxon>Alphaproteobacteria</taxon>
        <taxon>Hyphomicrobiales</taxon>
        <taxon>Pleomorphomonadaceae</taxon>
        <taxon>Pleomorphomonas</taxon>
        <taxon>environmental samples</taxon>
    </lineage>
</organism>
<dbReference type="CDD" id="cd16378">
    <property type="entry name" value="CcmH_N"/>
    <property type="match status" value="1"/>
</dbReference>
<evidence type="ECO:0000259" key="8">
    <source>
        <dbReference type="Pfam" id="PF03918"/>
    </source>
</evidence>
<dbReference type="GO" id="GO:0046872">
    <property type="term" value="F:metal ion binding"/>
    <property type="evidence" value="ECO:0007669"/>
    <property type="project" value="UniProtKB-KW"/>
</dbReference>
<comment type="function">
    <text evidence="7">Possible subunit of a heme lyase.</text>
</comment>
<dbReference type="PANTHER" id="PTHR47870">
    <property type="entry name" value="CYTOCHROME C-TYPE BIOGENESIS PROTEIN CCMH"/>
    <property type="match status" value="1"/>
</dbReference>
<accession>A0A212LDE8</accession>
<keyword evidence="5" id="KW-0201">Cytochrome c-type biogenesis</keyword>
<dbReference type="Gene3D" id="1.10.8.640">
    <property type="entry name" value="Cytochrome C biogenesis protein"/>
    <property type="match status" value="1"/>
</dbReference>
<keyword evidence="7" id="KW-0812">Transmembrane</keyword>
<keyword evidence="4 7" id="KW-0732">Signal</keyword>
<evidence type="ECO:0000256" key="6">
    <source>
        <dbReference type="ARBA" id="ARBA00023004"/>
    </source>
</evidence>
<dbReference type="InterPro" id="IPR038297">
    <property type="entry name" value="CcmH/CycL/NrfF/Ccl2_sf"/>
</dbReference>
<evidence type="ECO:0000313" key="9">
    <source>
        <dbReference type="EMBL" id="SCM75555.1"/>
    </source>
</evidence>
<gene>
    <name evidence="9" type="primary">ccmH</name>
    <name evidence="9" type="ORF">KL86PLE_30002</name>
</gene>
<evidence type="ECO:0000256" key="2">
    <source>
        <dbReference type="ARBA" id="ARBA00022617"/>
    </source>
</evidence>
<dbReference type="InterPro" id="IPR051263">
    <property type="entry name" value="C-type_cytochrome_biogenesis"/>
</dbReference>
<dbReference type="PANTHER" id="PTHR47870:SF1">
    <property type="entry name" value="CYTOCHROME C-TYPE BIOGENESIS PROTEIN CCMH"/>
    <property type="match status" value="1"/>
</dbReference>
<keyword evidence="7" id="KW-0472">Membrane</keyword>
<feature type="chain" id="PRO_5011815279" description="Cytochrome c-type biogenesis protein" evidence="7">
    <location>
        <begin position="20"/>
        <end position="157"/>
    </location>
</feature>
<protein>
    <recommendedName>
        <fullName evidence="7">Cytochrome c-type biogenesis protein</fullName>
    </recommendedName>
</protein>
<evidence type="ECO:0000256" key="5">
    <source>
        <dbReference type="ARBA" id="ARBA00022748"/>
    </source>
</evidence>
<evidence type="ECO:0000256" key="4">
    <source>
        <dbReference type="ARBA" id="ARBA00022729"/>
    </source>
</evidence>
<dbReference type="Pfam" id="PF03918">
    <property type="entry name" value="CcmH"/>
    <property type="match status" value="1"/>
</dbReference>
<evidence type="ECO:0000256" key="3">
    <source>
        <dbReference type="ARBA" id="ARBA00022723"/>
    </source>
</evidence>
<keyword evidence="2 7" id="KW-0349">Heme</keyword>
<dbReference type="InterPro" id="IPR005616">
    <property type="entry name" value="CcmH/CycL/Ccl2/NrfF_N"/>
</dbReference>
<dbReference type="EMBL" id="FMJD01000007">
    <property type="protein sequence ID" value="SCM75555.1"/>
    <property type="molecule type" value="Genomic_DNA"/>
</dbReference>
<evidence type="ECO:0000256" key="7">
    <source>
        <dbReference type="RuleBase" id="RU364112"/>
    </source>
</evidence>
<dbReference type="AlphaFoldDB" id="A0A212LDE8"/>
<name>A0A212LDE8_9HYPH</name>